<dbReference type="EMBL" id="MU155143">
    <property type="protein sequence ID" value="KAF9484441.1"/>
    <property type="molecule type" value="Genomic_DNA"/>
</dbReference>
<dbReference type="OrthoDB" id="419631at2759"/>
<feature type="region of interest" description="Disordered" evidence="2">
    <location>
        <begin position="206"/>
        <end position="251"/>
    </location>
</feature>
<evidence type="ECO:0000256" key="1">
    <source>
        <dbReference type="SAM" id="Coils"/>
    </source>
</evidence>
<keyword evidence="1" id="KW-0175">Coiled coil</keyword>
<feature type="region of interest" description="Disordered" evidence="2">
    <location>
        <begin position="1"/>
        <end position="20"/>
    </location>
</feature>
<dbReference type="AlphaFoldDB" id="A0A9P5ZEH7"/>
<organism evidence="3 4">
    <name type="scientific">Pholiota conissans</name>
    <dbReference type="NCBI Taxonomy" id="109636"/>
    <lineage>
        <taxon>Eukaryota</taxon>
        <taxon>Fungi</taxon>
        <taxon>Dikarya</taxon>
        <taxon>Basidiomycota</taxon>
        <taxon>Agaricomycotina</taxon>
        <taxon>Agaricomycetes</taxon>
        <taxon>Agaricomycetidae</taxon>
        <taxon>Agaricales</taxon>
        <taxon>Agaricineae</taxon>
        <taxon>Strophariaceae</taxon>
        <taxon>Pholiota</taxon>
    </lineage>
</organism>
<accession>A0A9P5ZEH7</accession>
<name>A0A9P5ZEH7_9AGAR</name>
<proteinExistence type="predicted"/>
<dbReference type="Proteomes" id="UP000807469">
    <property type="component" value="Unassembled WGS sequence"/>
</dbReference>
<evidence type="ECO:0000313" key="3">
    <source>
        <dbReference type="EMBL" id="KAF9484441.1"/>
    </source>
</evidence>
<gene>
    <name evidence="3" type="ORF">BDN70DRAFT_872455</name>
</gene>
<feature type="compositionally biased region" description="Basic and acidic residues" evidence="2">
    <location>
        <begin position="206"/>
        <end position="246"/>
    </location>
</feature>
<evidence type="ECO:0000313" key="4">
    <source>
        <dbReference type="Proteomes" id="UP000807469"/>
    </source>
</evidence>
<feature type="coiled-coil region" evidence="1">
    <location>
        <begin position="460"/>
        <end position="554"/>
    </location>
</feature>
<protein>
    <submittedName>
        <fullName evidence="3">Uncharacterized protein</fullName>
    </submittedName>
</protein>
<evidence type="ECO:0000256" key="2">
    <source>
        <dbReference type="SAM" id="MobiDB-lite"/>
    </source>
</evidence>
<feature type="compositionally biased region" description="Polar residues" evidence="2">
    <location>
        <begin position="59"/>
        <end position="70"/>
    </location>
</feature>
<comment type="caution">
    <text evidence="3">The sequence shown here is derived from an EMBL/GenBank/DDBJ whole genome shotgun (WGS) entry which is preliminary data.</text>
</comment>
<feature type="region of interest" description="Disordered" evidence="2">
    <location>
        <begin position="41"/>
        <end position="70"/>
    </location>
</feature>
<keyword evidence="4" id="KW-1185">Reference proteome</keyword>
<reference evidence="3" key="1">
    <citation type="submission" date="2020-11" db="EMBL/GenBank/DDBJ databases">
        <authorList>
            <consortium name="DOE Joint Genome Institute"/>
            <person name="Ahrendt S."/>
            <person name="Riley R."/>
            <person name="Andreopoulos W."/>
            <person name="Labutti K."/>
            <person name="Pangilinan J."/>
            <person name="Ruiz-Duenas F.J."/>
            <person name="Barrasa J.M."/>
            <person name="Sanchez-Garcia M."/>
            <person name="Camarero S."/>
            <person name="Miyauchi S."/>
            <person name="Serrano A."/>
            <person name="Linde D."/>
            <person name="Babiker R."/>
            <person name="Drula E."/>
            <person name="Ayuso-Fernandez I."/>
            <person name="Pacheco R."/>
            <person name="Padilla G."/>
            <person name="Ferreira P."/>
            <person name="Barriuso J."/>
            <person name="Kellner H."/>
            <person name="Castanera R."/>
            <person name="Alfaro M."/>
            <person name="Ramirez L."/>
            <person name="Pisabarro A.G."/>
            <person name="Kuo A."/>
            <person name="Tritt A."/>
            <person name="Lipzen A."/>
            <person name="He G."/>
            <person name="Yan M."/>
            <person name="Ng V."/>
            <person name="Cullen D."/>
            <person name="Martin F."/>
            <person name="Rosso M.-N."/>
            <person name="Henrissat B."/>
            <person name="Hibbett D."/>
            <person name="Martinez A.T."/>
            <person name="Grigoriev I.V."/>
        </authorList>
    </citation>
    <scope>NUCLEOTIDE SEQUENCE</scope>
    <source>
        <strain evidence="3">CIRM-BRFM 674</strain>
    </source>
</reference>
<sequence>MFPKGPRFQPMKVPDVPAPNAYNIPQESVLDNYKRGAFLEKANRFSKDNPSAEPAPTHKPSSSMAKLAQDQSAVERYNLLQKKVDELEKVHLEGKRAHLAELERCRQDLATSRKAAVEQADRYEKQKKQNAIQEARLQELKKASAAEQSELKEVKHKLRLLELERDKNSSKQPEILELKKTLTMIEAKRKEELKERDRRIAELERQVQAEQKKKETSEIKVKDSRRALEEEARSLKSTNKDIESRLQEAQNEARAAKEKLSRVQDIAGHREAELLHQLEQHRCLLATVAQQYGALATQSVQATVHRQLELDYAALKIRQLRLERKLANSEGQVIELTHLFRQVREDNAHLNFLLRDAWEENEFKSTVENSSPPSETSDHASIVLLKEIGRHITEDREVMATLRNDTNTRLADLYRLKSQELCLAASVLAKEEENTRVLAEQRASDLSSALASHEAIAGRLEFLQKEKTSFDEKLALAMAEANEVRTSATILEARLTEAQQELKDSAAQHVNAAKNDKDTIQRLSSTVQKSRVAEVALREEIDQLTAELAEAERFQDAYYSLSNEVNALLVRNEIAESEAERISKFNAEILGHHNPAQRIMYVDRIRRELAEAKHKIGLLTKEQEDIAYINDALQNELDMYKSVQVPLDSKPRTNITRIGRAPLVNLAASMNASTQPVGNSVYGKGSYAKPALEVIKDGDMTTDELL</sequence>